<reference evidence="3 4" key="1">
    <citation type="submission" date="2019-03" db="EMBL/GenBank/DDBJ databases">
        <title>Bacillus niacini sp. nov. a Nicotinate-Metabolizing Mesophile Isolated from Soil.</title>
        <authorList>
            <person name="Zhang G."/>
        </authorList>
    </citation>
    <scope>NUCLEOTIDE SEQUENCE [LARGE SCALE GENOMIC DNA]</scope>
    <source>
        <strain evidence="3 4">WN066</strain>
    </source>
</reference>
<dbReference type="EMBL" id="SMYO01000036">
    <property type="protein sequence ID" value="TDK55309.1"/>
    <property type="molecule type" value="Genomic_DNA"/>
</dbReference>
<name>A0A4R5VJT9_9BACI</name>
<protein>
    <submittedName>
        <fullName evidence="3">DinB family protein</fullName>
    </submittedName>
</protein>
<dbReference type="EMBL" id="JAVGVR010000001">
    <property type="protein sequence ID" value="MDQ6597992.1"/>
    <property type="molecule type" value="Genomic_DNA"/>
</dbReference>
<organism evidence="3 4">
    <name type="scientific">Bacillus salipaludis</name>
    <dbReference type="NCBI Taxonomy" id="2547811"/>
    <lineage>
        <taxon>Bacteria</taxon>
        <taxon>Bacillati</taxon>
        <taxon>Bacillota</taxon>
        <taxon>Bacilli</taxon>
        <taxon>Bacillales</taxon>
        <taxon>Bacillaceae</taxon>
        <taxon>Bacillus</taxon>
    </lineage>
</organism>
<dbReference type="InterPro" id="IPR024775">
    <property type="entry name" value="DinB-like"/>
</dbReference>
<dbReference type="Proteomes" id="UP000295132">
    <property type="component" value="Unassembled WGS sequence"/>
</dbReference>
<evidence type="ECO:0000313" key="4">
    <source>
        <dbReference type="Proteomes" id="UP000295132"/>
    </source>
</evidence>
<dbReference type="Gene3D" id="1.20.120.450">
    <property type="entry name" value="dinb family like domain"/>
    <property type="match status" value="1"/>
</dbReference>
<dbReference type="InterPro" id="IPR034660">
    <property type="entry name" value="DinB/YfiT-like"/>
</dbReference>
<evidence type="ECO:0000313" key="3">
    <source>
        <dbReference type="EMBL" id="TDK55309.1"/>
    </source>
</evidence>
<dbReference type="Proteomes" id="UP001178888">
    <property type="component" value="Unassembled WGS sequence"/>
</dbReference>
<evidence type="ECO:0000313" key="2">
    <source>
        <dbReference type="EMBL" id="MDQ6597992.1"/>
    </source>
</evidence>
<dbReference type="AlphaFoldDB" id="A0A4R5VJT9"/>
<evidence type="ECO:0000259" key="1">
    <source>
        <dbReference type="Pfam" id="PF12867"/>
    </source>
</evidence>
<accession>A0A4R5VJT9</accession>
<gene>
    <name evidence="3" type="ORF">E2K98_28655</name>
    <name evidence="2" type="ORF">RCG21_16780</name>
</gene>
<evidence type="ECO:0000313" key="5">
    <source>
        <dbReference type="Proteomes" id="UP001178888"/>
    </source>
</evidence>
<feature type="domain" description="DinB-like" evidence="1">
    <location>
        <begin position="8"/>
        <end position="142"/>
    </location>
</feature>
<dbReference type="Pfam" id="PF12867">
    <property type="entry name" value="DinB_2"/>
    <property type="match status" value="1"/>
</dbReference>
<sequence>MNELLFKQFEMTREYFIKILGSISKDQTDLQPGGFNNTIHWHTGHVLTVTEQTMFGFPHATTHLPTNYMELFGNGTKPADWTGNVPTMDELMVQLKDQLARLQQISAEQLNNTLETPFLGCKTFGELACVTLMHEAAHMGQVQAMKRIIEHMGVKS</sequence>
<dbReference type="RefSeq" id="WP_133340205.1">
    <property type="nucleotide sequence ID" value="NZ_JAVGVR010000001.1"/>
</dbReference>
<dbReference type="SUPFAM" id="SSF109854">
    <property type="entry name" value="DinB/YfiT-like putative metalloenzymes"/>
    <property type="match status" value="1"/>
</dbReference>
<reference evidence="2" key="2">
    <citation type="submission" date="2023-08" db="EMBL/GenBank/DDBJ databases">
        <title>Nitrogen cycling bacteria in agricultural field soils.</title>
        <authorList>
            <person name="Jang J."/>
        </authorList>
    </citation>
    <scope>NUCLEOTIDE SEQUENCE</scope>
    <source>
        <strain evidence="2">PS3-36</strain>
    </source>
</reference>
<comment type="caution">
    <text evidence="3">The sequence shown here is derived from an EMBL/GenBank/DDBJ whole genome shotgun (WGS) entry which is preliminary data.</text>
</comment>
<keyword evidence="5" id="KW-1185">Reference proteome</keyword>
<proteinExistence type="predicted"/>